<sequence>MEQDYDAQRIENKWQSRWNESRIFEPEPDEREKYFITIPYPYLNGNLHAGHTRTFTIGDVIARHKRMLGYNVLYPMGFHVTGTPIVGLAELIENQDPQTMDVYSRLHRIPDDILVTLTTPEKIVEYFSVEAEKAMRSIGYSIDWRRKFTTTDETYKKFIEWQFNLLHDKGLIVKGAHPVKWCPNDNNPVEDHDILHGEEATIVDFTLVKFQYDGMILPCATLRPETIFGVTNLWVNPEIEHAKIKVTKDGREEIWVVSQEAYYKLTFTDRTVEFIENVPGKDLVGLKVRNPLSGKEVITLPASFVKPGNGSGIVMSVPAHAPYDYLALKDLYDKDLSEYGITEDLKDIKLISLIKAKEFGEYPAVEAVEQFGVKDQNDPKAEEATKIVYRREFHGGVLKENTGKYAGVAVSKIKDILTRDLLEEGIGEVFYEFSEPVVCRCGTKCVVNMVKGQWFLNYSNPDWKDKVYKCIEGMDIIPEEIRVEFNNKVDWLKDKACARKKGLGTKLPFDTNWLIESLGDSTIYMSYYITNKFFAQGIDVEQLKPSLFDYVLLGKGSVQQAAIDTGLPETLIANIKSDFDYWYPVDLRSSGKDLVPNHLLFFLFHHVAIFEEDKWPRALAVNGFVSLEGQKMSKSKGPILTLREAVDTYGADVSRMYILSSAEQTQDADWRNIGVESSRKQVERFHKLAKEIIDSGATSGIEGELKLIDRWMLSRLQQCVRETNNDMTSIRTRSALQNAFFLLYNDVKWYQRRGGSALLYDVLDTWVRLMAPFTPHICEELWSEMGHGEGDFVSQAAYPIFCPRFIDNDAELAEELMCSTLSDIEEIIKVTKITPKMVALYTAPDWKIKAFKMALEMKNNDELNPGKLIKTLMADPENRKYGKEIPKYVQKLVPDISSMKTERFEMMLGMTLDEMNILKENIGCLANEIGCPIQVYNADEPEYDPENKSRFAAPLRPAIYLE</sequence>
<dbReference type="STRING" id="487685.SAMN04488696_2640"/>
<feature type="short sequence motif" description="'HIGH' region" evidence="8">
    <location>
        <begin position="41"/>
        <end position="51"/>
    </location>
</feature>
<dbReference type="InterPro" id="IPR009080">
    <property type="entry name" value="tRNAsynth_Ia_anticodon-bd"/>
</dbReference>
<dbReference type="InterPro" id="IPR002300">
    <property type="entry name" value="aa-tRNA-synth_Ia"/>
</dbReference>
<evidence type="ECO:0000313" key="13">
    <source>
        <dbReference type="Proteomes" id="UP000198535"/>
    </source>
</evidence>
<dbReference type="SUPFAM" id="SSF47323">
    <property type="entry name" value="Anticodon-binding domain of a subclass of class I aminoacyl-tRNA synthetases"/>
    <property type="match status" value="1"/>
</dbReference>
<evidence type="ECO:0000256" key="6">
    <source>
        <dbReference type="ARBA" id="ARBA00022917"/>
    </source>
</evidence>
<dbReference type="GO" id="GO:0005524">
    <property type="term" value="F:ATP binding"/>
    <property type="evidence" value="ECO:0007669"/>
    <property type="project" value="UniProtKB-UniRule"/>
</dbReference>
<feature type="domain" description="Aminoacyl-tRNA synthetase class Ia" evidence="10">
    <location>
        <begin position="13"/>
        <end position="670"/>
    </location>
</feature>
<dbReference type="HAMAP" id="MF_00049_A">
    <property type="entry name" value="Leu_tRNA_synth_A"/>
    <property type="match status" value="1"/>
</dbReference>
<dbReference type="FunFam" id="1.10.730.10:FF:000051">
    <property type="entry name" value="Leucine--tRNA ligase"/>
    <property type="match status" value="1"/>
</dbReference>
<dbReference type="Gene3D" id="3.90.740.10">
    <property type="entry name" value="Valyl/Leucyl/Isoleucyl-tRNA synthetase, editing domain"/>
    <property type="match status" value="1"/>
</dbReference>
<dbReference type="NCBIfam" id="NF008957">
    <property type="entry name" value="PRK12300.1"/>
    <property type="match status" value="1"/>
</dbReference>
<dbReference type="InterPro" id="IPR014729">
    <property type="entry name" value="Rossmann-like_a/b/a_fold"/>
</dbReference>
<dbReference type="CDD" id="cd07959">
    <property type="entry name" value="Anticodon_Ia_Leu_AEc"/>
    <property type="match status" value="1"/>
</dbReference>
<keyword evidence="4 8" id="KW-0547">Nucleotide-binding</keyword>
<evidence type="ECO:0000256" key="3">
    <source>
        <dbReference type="ARBA" id="ARBA00022598"/>
    </source>
</evidence>
<comment type="catalytic activity">
    <reaction evidence="8">
        <text>tRNA(Leu) + L-leucine + ATP = L-leucyl-tRNA(Leu) + AMP + diphosphate</text>
        <dbReference type="Rhea" id="RHEA:11688"/>
        <dbReference type="Rhea" id="RHEA-COMP:9613"/>
        <dbReference type="Rhea" id="RHEA-COMP:9622"/>
        <dbReference type="ChEBI" id="CHEBI:30616"/>
        <dbReference type="ChEBI" id="CHEBI:33019"/>
        <dbReference type="ChEBI" id="CHEBI:57427"/>
        <dbReference type="ChEBI" id="CHEBI:78442"/>
        <dbReference type="ChEBI" id="CHEBI:78494"/>
        <dbReference type="ChEBI" id="CHEBI:456215"/>
        <dbReference type="EC" id="6.1.1.4"/>
    </reaction>
</comment>
<dbReference type="GO" id="GO:0004823">
    <property type="term" value="F:leucine-tRNA ligase activity"/>
    <property type="evidence" value="ECO:0007669"/>
    <property type="project" value="UniProtKB-UniRule"/>
</dbReference>
<keyword evidence="3 8" id="KW-0436">Ligase</keyword>
<feature type="binding site" evidence="8">
    <location>
        <position position="634"/>
    </location>
    <ligand>
        <name>ATP</name>
        <dbReference type="ChEBI" id="CHEBI:30616"/>
    </ligand>
</feature>
<evidence type="ECO:0000256" key="8">
    <source>
        <dbReference type="HAMAP-Rule" id="MF_00049"/>
    </source>
</evidence>
<comment type="similarity">
    <text evidence="1 8 9">Belongs to the class-I aminoacyl-tRNA synthetase family.</text>
</comment>
<gene>
    <name evidence="8" type="primary">leuS</name>
    <name evidence="12" type="ORF">SAMN04488696_2640</name>
</gene>
<evidence type="ECO:0000256" key="5">
    <source>
        <dbReference type="ARBA" id="ARBA00022840"/>
    </source>
</evidence>
<dbReference type="SUPFAM" id="SSF50677">
    <property type="entry name" value="ValRS/IleRS/LeuRS editing domain"/>
    <property type="match status" value="1"/>
</dbReference>
<dbReference type="GO" id="GO:0006429">
    <property type="term" value="P:leucyl-tRNA aminoacylation"/>
    <property type="evidence" value="ECO:0007669"/>
    <property type="project" value="UniProtKB-UniRule"/>
</dbReference>
<dbReference type="AlphaFoldDB" id="A0A1I4U9Z0"/>
<protein>
    <recommendedName>
        <fullName evidence="8">Leucine--tRNA ligase</fullName>
        <ecNumber evidence="8">6.1.1.4</ecNumber>
    </recommendedName>
    <alternativeName>
        <fullName evidence="8">Leucyl-tRNA synthetase</fullName>
        <shortName evidence="8">LeuRS</shortName>
    </alternativeName>
</protein>
<keyword evidence="2 8" id="KW-0963">Cytoplasm</keyword>
<dbReference type="RefSeq" id="WP_091937677.1">
    <property type="nucleotide sequence ID" value="NZ_FOUJ01000006.1"/>
</dbReference>
<keyword evidence="6 8" id="KW-0648">Protein biosynthesis</keyword>
<dbReference type="InterPro" id="IPR004493">
    <property type="entry name" value="Leu-tRNA-synth_Ia_arc/euk"/>
</dbReference>
<dbReference type="GO" id="GO:0005737">
    <property type="term" value="C:cytoplasm"/>
    <property type="evidence" value="ECO:0007669"/>
    <property type="project" value="UniProtKB-SubCell"/>
</dbReference>
<dbReference type="PANTHER" id="PTHR45794">
    <property type="entry name" value="LEUCYL-TRNA SYNTHETASE"/>
    <property type="match status" value="1"/>
</dbReference>
<dbReference type="FunFam" id="3.90.740.10:FF:000024">
    <property type="entry name" value="Leucine--tRNA ligase"/>
    <property type="match status" value="1"/>
</dbReference>
<evidence type="ECO:0000256" key="2">
    <source>
        <dbReference type="ARBA" id="ARBA00022490"/>
    </source>
</evidence>
<dbReference type="EC" id="6.1.1.4" evidence="8"/>
<feature type="short sequence motif" description="'KMSKS' region" evidence="8">
    <location>
        <begin position="631"/>
        <end position="635"/>
    </location>
</feature>
<dbReference type="GO" id="GO:0002161">
    <property type="term" value="F:aminoacyl-tRNA deacylase activity"/>
    <property type="evidence" value="ECO:0007669"/>
    <property type="project" value="InterPro"/>
</dbReference>
<dbReference type="Proteomes" id="UP000198535">
    <property type="component" value="Unassembled WGS sequence"/>
</dbReference>
<dbReference type="OrthoDB" id="23906at2157"/>
<keyword evidence="13" id="KW-1185">Reference proteome</keyword>
<evidence type="ECO:0000256" key="1">
    <source>
        <dbReference type="ARBA" id="ARBA00005594"/>
    </source>
</evidence>
<evidence type="ECO:0000256" key="4">
    <source>
        <dbReference type="ARBA" id="ARBA00022741"/>
    </source>
</evidence>
<keyword evidence="5 8" id="KW-0067">ATP-binding</keyword>
<dbReference type="PROSITE" id="PS00178">
    <property type="entry name" value="AA_TRNA_LIGASE_I"/>
    <property type="match status" value="1"/>
</dbReference>
<dbReference type="NCBIfam" id="TIGR00395">
    <property type="entry name" value="leuS_arch"/>
    <property type="match status" value="1"/>
</dbReference>
<evidence type="ECO:0000259" key="10">
    <source>
        <dbReference type="Pfam" id="PF00133"/>
    </source>
</evidence>
<dbReference type="InterPro" id="IPR001412">
    <property type="entry name" value="aa-tRNA-synth_I_CS"/>
</dbReference>
<dbReference type="EMBL" id="FOUJ01000006">
    <property type="protein sequence ID" value="SFM85543.1"/>
    <property type="molecule type" value="Genomic_DNA"/>
</dbReference>
<reference evidence="13" key="1">
    <citation type="submission" date="2016-10" db="EMBL/GenBank/DDBJ databases">
        <authorList>
            <person name="Varghese N."/>
            <person name="Submissions S."/>
        </authorList>
    </citation>
    <scope>NUCLEOTIDE SEQUENCE [LARGE SCALE GENOMIC DNA]</scope>
    <source>
        <strain evidence="13">Mob M</strain>
    </source>
</reference>
<comment type="subcellular location">
    <subcellularLocation>
        <location evidence="8">Cytoplasm</location>
    </subcellularLocation>
</comment>
<name>A0A1I4U9Z0_9EURY</name>
<dbReference type="Gene3D" id="3.40.50.620">
    <property type="entry name" value="HUPs"/>
    <property type="match status" value="1"/>
</dbReference>
<dbReference type="Gene3D" id="3.30.2320.20">
    <property type="entry name" value="Class I aminoacyl-tRNA synthetases (RS)"/>
    <property type="match status" value="1"/>
</dbReference>
<dbReference type="InterPro" id="IPR020791">
    <property type="entry name" value="Leu-tRNA-lgase_arc"/>
</dbReference>
<dbReference type="Gene3D" id="1.10.10.720">
    <property type="entry name" value="leucyl-tRNA synthetase"/>
    <property type="match status" value="1"/>
</dbReference>
<keyword evidence="7 8" id="KW-0030">Aminoacyl-tRNA synthetase</keyword>
<proteinExistence type="inferred from homology"/>
<feature type="domain" description="Methionyl/Valyl/Leucyl/Isoleucyl-tRNA synthetase anticodon-binding" evidence="11">
    <location>
        <begin position="709"/>
        <end position="838"/>
    </location>
</feature>
<evidence type="ECO:0000256" key="9">
    <source>
        <dbReference type="RuleBase" id="RU363035"/>
    </source>
</evidence>
<evidence type="ECO:0000259" key="11">
    <source>
        <dbReference type="Pfam" id="PF08264"/>
    </source>
</evidence>
<dbReference type="Gene3D" id="1.10.730.10">
    <property type="entry name" value="Isoleucyl-tRNA Synthetase, Domain 1"/>
    <property type="match status" value="1"/>
</dbReference>
<dbReference type="InterPro" id="IPR009008">
    <property type="entry name" value="Val/Leu/Ile-tRNA-synth_edit"/>
</dbReference>
<accession>A0A1I4U9Z0</accession>
<dbReference type="Pfam" id="PF08264">
    <property type="entry name" value="Anticodon_1"/>
    <property type="match status" value="1"/>
</dbReference>
<organism evidence="12 13">
    <name type="scientific">Methanolobus profundi</name>
    <dbReference type="NCBI Taxonomy" id="487685"/>
    <lineage>
        <taxon>Archaea</taxon>
        <taxon>Methanobacteriati</taxon>
        <taxon>Methanobacteriota</taxon>
        <taxon>Stenosarchaea group</taxon>
        <taxon>Methanomicrobia</taxon>
        <taxon>Methanosarcinales</taxon>
        <taxon>Methanosarcinaceae</taxon>
        <taxon>Methanolobus</taxon>
    </lineage>
</organism>
<dbReference type="SUPFAM" id="SSF52374">
    <property type="entry name" value="Nucleotidylyl transferase"/>
    <property type="match status" value="1"/>
</dbReference>
<dbReference type="Pfam" id="PF00133">
    <property type="entry name" value="tRNA-synt_1"/>
    <property type="match status" value="1"/>
</dbReference>
<dbReference type="PANTHER" id="PTHR45794:SF1">
    <property type="entry name" value="LEUCINE--TRNA LIGASE, CYTOPLASMIC"/>
    <property type="match status" value="1"/>
</dbReference>
<evidence type="ECO:0000256" key="7">
    <source>
        <dbReference type="ARBA" id="ARBA00023146"/>
    </source>
</evidence>
<dbReference type="InterPro" id="IPR013155">
    <property type="entry name" value="M/V/L/I-tRNA-synth_anticd-bd"/>
</dbReference>
<evidence type="ECO:0000313" key="12">
    <source>
        <dbReference type="EMBL" id="SFM85543.1"/>
    </source>
</evidence>